<keyword evidence="8" id="KW-1185">Reference proteome</keyword>
<comment type="caution">
    <text evidence="7">The sequence shown here is derived from an EMBL/GenBank/DDBJ whole genome shotgun (WGS) entry which is preliminary data.</text>
</comment>
<dbReference type="PANTHER" id="PTHR30124">
    <property type="entry name" value="MEMBRANE-BOUND LYTIC MUREIN TRANSGLYCOSYLASE A"/>
    <property type="match status" value="1"/>
</dbReference>
<protein>
    <recommendedName>
        <fullName evidence="2">peptidoglycan lytic exotransglycosylase</fullName>
        <ecNumber evidence="2">4.2.2.n1</ecNumber>
    </recommendedName>
    <alternativeName>
        <fullName evidence="5">Murein hydrolase A</fullName>
    </alternativeName>
</protein>
<dbReference type="EC" id="4.2.2.n1" evidence="2"/>
<keyword evidence="4" id="KW-0961">Cell wall biogenesis/degradation</keyword>
<evidence type="ECO:0000256" key="2">
    <source>
        <dbReference type="ARBA" id="ARBA00012587"/>
    </source>
</evidence>
<sequence length="373" mass="39709">MEAGRHPRRLSRVARPPAGRGLRPGRIAAFALLCLLAACAVPPRHVAELPGWGEDSLAEAIPAFIAGCRPPALPEALCAEAAALPRGDNAAARAFFERRFTLRAAGEGLMTGYYEPELRGAASRGGPYTIPLHGRPSDLVEVDLGRFAPDLRGRRTAGRVEAGRLVPYPDRAAIEAGAVEAPVLLWVDDAAEKFFLQIQGSGRVVLPDGSVRRMGYAAQNGRAYVPIGRLLAERGEIPREQVSMQSILAWLEAAGPERARALMAENPSYVFFREASARPEQGPSGSLGVPLTPLRSIAVDRGEIPLGSPVWIVAKHPLTGAPIRRLVLAQDTGGAIKGPARADLFWGWGEAAAEAAGRMKETATLYVLEPAAP</sequence>
<evidence type="ECO:0000256" key="3">
    <source>
        <dbReference type="ARBA" id="ARBA00023239"/>
    </source>
</evidence>
<comment type="catalytic activity">
    <reaction evidence="1">
        <text>Exolytic cleavage of the (1-&gt;4)-beta-glycosidic linkage between N-acetylmuramic acid (MurNAc) and N-acetylglucosamine (GlcNAc) residues in peptidoglycan, from either the reducing or the non-reducing ends of the peptidoglycan chains, with concomitant formation of a 1,6-anhydrobond in the MurNAc residue.</text>
        <dbReference type="EC" id="4.2.2.n1"/>
    </reaction>
</comment>
<evidence type="ECO:0000256" key="1">
    <source>
        <dbReference type="ARBA" id="ARBA00001420"/>
    </source>
</evidence>
<accession>A0A2U1V8P6</accession>
<dbReference type="PIRSF" id="PIRSF019422">
    <property type="entry name" value="MltA"/>
    <property type="match status" value="1"/>
</dbReference>
<keyword evidence="3" id="KW-0456">Lyase</keyword>
<dbReference type="OrthoDB" id="9783686at2"/>
<evidence type="ECO:0000256" key="4">
    <source>
        <dbReference type="ARBA" id="ARBA00023316"/>
    </source>
</evidence>
<dbReference type="InterPro" id="IPR010611">
    <property type="entry name" value="3D_dom"/>
</dbReference>
<dbReference type="Gene3D" id="2.40.240.50">
    <property type="entry name" value="Barwin-like endoglucanases"/>
    <property type="match status" value="1"/>
</dbReference>
<evidence type="ECO:0000313" key="8">
    <source>
        <dbReference type="Proteomes" id="UP000245048"/>
    </source>
</evidence>
<dbReference type="InterPro" id="IPR026044">
    <property type="entry name" value="MltA"/>
</dbReference>
<dbReference type="Pfam" id="PF03562">
    <property type="entry name" value="MltA"/>
    <property type="match status" value="1"/>
</dbReference>
<evidence type="ECO:0000256" key="5">
    <source>
        <dbReference type="ARBA" id="ARBA00030918"/>
    </source>
</evidence>
<evidence type="ECO:0000259" key="6">
    <source>
        <dbReference type="SMART" id="SM00925"/>
    </source>
</evidence>
<name>A0A2U1V8P6_9PROT</name>
<dbReference type="GO" id="GO:0004553">
    <property type="term" value="F:hydrolase activity, hydrolyzing O-glycosyl compounds"/>
    <property type="evidence" value="ECO:0007669"/>
    <property type="project" value="InterPro"/>
</dbReference>
<reference evidence="8" key="1">
    <citation type="submission" date="2017-10" db="EMBL/GenBank/DDBJ databases">
        <authorList>
            <person name="Toshchakov S.V."/>
            <person name="Goeva M.A."/>
        </authorList>
    </citation>
    <scope>NUCLEOTIDE SEQUENCE [LARGE SCALE GENOMIC DNA]</scope>
    <source>
        <strain evidence="8">JR1/69-1-13</strain>
    </source>
</reference>
<dbReference type="PANTHER" id="PTHR30124:SF0">
    <property type="entry name" value="MEMBRANE-BOUND LYTIC MUREIN TRANSGLYCOSYLASE A"/>
    <property type="match status" value="1"/>
</dbReference>
<dbReference type="GO" id="GO:0008933">
    <property type="term" value="F:peptidoglycan lytic transglycosylase activity"/>
    <property type="evidence" value="ECO:0007669"/>
    <property type="project" value="TreeGrafter"/>
</dbReference>
<organism evidence="7 8">
    <name type="scientific">Teichococcus aestuarii</name>
    <dbReference type="NCBI Taxonomy" id="568898"/>
    <lineage>
        <taxon>Bacteria</taxon>
        <taxon>Pseudomonadati</taxon>
        <taxon>Pseudomonadota</taxon>
        <taxon>Alphaproteobacteria</taxon>
        <taxon>Acetobacterales</taxon>
        <taxon>Roseomonadaceae</taxon>
        <taxon>Roseomonas</taxon>
    </lineage>
</organism>
<dbReference type="GO" id="GO:0009254">
    <property type="term" value="P:peptidoglycan turnover"/>
    <property type="evidence" value="ECO:0007669"/>
    <property type="project" value="InterPro"/>
</dbReference>
<dbReference type="CDD" id="cd14485">
    <property type="entry name" value="mltA_like_LT_A"/>
    <property type="match status" value="1"/>
</dbReference>
<dbReference type="InterPro" id="IPR036908">
    <property type="entry name" value="RlpA-like_sf"/>
</dbReference>
<dbReference type="Pfam" id="PF06725">
    <property type="entry name" value="3D"/>
    <property type="match status" value="1"/>
</dbReference>
<dbReference type="Proteomes" id="UP000245048">
    <property type="component" value="Unassembled WGS sequence"/>
</dbReference>
<dbReference type="GO" id="GO:0019867">
    <property type="term" value="C:outer membrane"/>
    <property type="evidence" value="ECO:0007669"/>
    <property type="project" value="InterPro"/>
</dbReference>
<dbReference type="SUPFAM" id="SSF50685">
    <property type="entry name" value="Barwin-like endoglucanases"/>
    <property type="match status" value="1"/>
</dbReference>
<gene>
    <name evidence="7" type="ORF">CR165_05385</name>
</gene>
<dbReference type="SMART" id="SM00925">
    <property type="entry name" value="MltA"/>
    <property type="match status" value="1"/>
</dbReference>
<proteinExistence type="predicted"/>
<dbReference type="Gene3D" id="2.40.40.10">
    <property type="entry name" value="RlpA-like domain"/>
    <property type="match status" value="1"/>
</dbReference>
<evidence type="ECO:0000313" key="7">
    <source>
        <dbReference type="EMBL" id="PWC30273.1"/>
    </source>
</evidence>
<dbReference type="CDD" id="cd14668">
    <property type="entry name" value="mlta_B"/>
    <property type="match status" value="1"/>
</dbReference>
<dbReference type="GO" id="GO:0071555">
    <property type="term" value="P:cell wall organization"/>
    <property type="evidence" value="ECO:0007669"/>
    <property type="project" value="UniProtKB-KW"/>
</dbReference>
<dbReference type="EMBL" id="PDOA01000002">
    <property type="protein sequence ID" value="PWC30273.1"/>
    <property type="molecule type" value="Genomic_DNA"/>
</dbReference>
<dbReference type="GO" id="GO:0009253">
    <property type="term" value="P:peptidoglycan catabolic process"/>
    <property type="evidence" value="ECO:0007669"/>
    <property type="project" value="TreeGrafter"/>
</dbReference>
<dbReference type="InterPro" id="IPR005300">
    <property type="entry name" value="MltA_B"/>
</dbReference>
<dbReference type="AlphaFoldDB" id="A0A2U1V8P6"/>
<feature type="domain" description="Lytic transglycosylase MltA" evidence="6">
    <location>
        <begin position="117"/>
        <end position="273"/>
    </location>
</feature>